<dbReference type="AlphaFoldDB" id="A0AAV5U9V7"/>
<feature type="non-terminal residue" evidence="1">
    <location>
        <position position="73"/>
    </location>
</feature>
<comment type="caution">
    <text evidence="1">The sequence shown here is derived from an EMBL/GenBank/DDBJ whole genome shotgun (WGS) entry which is preliminary data.</text>
</comment>
<gene>
    <name evidence="1" type="ORF">PENTCL1PPCAC_25627</name>
</gene>
<dbReference type="Proteomes" id="UP001432027">
    <property type="component" value="Unassembled WGS sequence"/>
</dbReference>
<evidence type="ECO:0000313" key="2">
    <source>
        <dbReference type="Proteomes" id="UP001432027"/>
    </source>
</evidence>
<dbReference type="EMBL" id="BTSX01000006">
    <property type="protein sequence ID" value="GMT03453.1"/>
    <property type="molecule type" value="Genomic_DNA"/>
</dbReference>
<organism evidence="1 2">
    <name type="scientific">Pristionchus entomophagus</name>
    <dbReference type="NCBI Taxonomy" id="358040"/>
    <lineage>
        <taxon>Eukaryota</taxon>
        <taxon>Metazoa</taxon>
        <taxon>Ecdysozoa</taxon>
        <taxon>Nematoda</taxon>
        <taxon>Chromadorea</taxon>
        <taxon>Rhabditida</taxon>
        <taxon>Rhabditina</taxon>
        <taxon>Diplogasteromorpha</taxon>
        <taxon>Diplogasteroidea</taxon>
        <taxon>Neodiplogasteridae</taxon>
        <taxon>Pristionchus</taxon>
    </lineage>
</organism>
<protein>
    <submittedName>
        <fullName evidence="1">Uncharacterized protein</fullName>
    </submittedName>
</protein>
<accession>A0AAV5U9V7</accession>
<keyword evidence="2" id="KW-1185">Reference proteome</keyword>
<feature type="non-terminal residue" evidence="1">
    <location>
        <position position="1"/>
    </location>
</feature>
<sequence>LSHIHNQADIGVVEIEFLIASSRPVNLRETTLIQFRHNQCIRRVSNDKSIISHHLYLIDWESFAREKTRSLIS</sequence>
<evidence type="ECO:0000313" key="1">
    <source>
        <dbReference type="EMBL" id="GMT03453.1"/>
    </source>
</evidence>
<name>A0AAV5U9V7_9BILA</name>
<proteinExistence type="predicted"/>
<reference evidence="1" key="1">
    <citation type="submission" date="2023-10" db="EMBL/GenBank/DDBJ databases">
        <title>Genome assembly of Pristionchus species.</title>
        <authorList>
            <person name="Yoshida K."/>
            <person name="Sommer R.J."/>
        </authorList>
    </citation>
    <scope>NUCLEOTIDE SEQUENCE</scope>
    <source>
        <strain evidence="1">RS0144</strain>
    </source>
</reference>